<evidence type="ECO:0000313" key="2">
    <source>
        <dbReference type="Proteomes" id="UP000831796"/>
    </source>
</evidence>
<dbReference type="Proteomes" id="UP000831796">
    <property type="component" value="Chromosome"/>
</dbReference>
<dbReference type="KEGG" id="hcu:MUN79_14145"/>
<reference evidence="1" key="1">
    <citation type="submission" date="2022-04" db="EMBL/GenBank/DDBJ databases">
        <title>Hymenobacter sp. isolated from the air.</title>
        <authorList>
            <person name="Won M."/>
            <person name="Lee C.-M."/>
            <person name="Woen H.-Y."/>
            <person name="Kwon S.-W."/>
        </authorList>
    </citation>
    <scope>NUCLEOTIDE SEQUENCE</scope>
    <source>
        <strain evidence="1">5116S-3</strain>
    </source>
</reference>
<proteinExistence type="predicted"/>
<dbReference type="EMBL" id="CP095046">
    <property type="protein sequence ID" value="UOQ74900.1"/>
    <property type="molecule type" value="Genomic_DNA"/>
</dbReference>
<sequence length="117" mass="13465">MMNTPFYTRLTQLRRELEASDSSDTFGLSVLLAIRRELTRLMQSIPDKQVQKLPKDLQHAFSQSFRKLIARVPFPAPSWEQQYQETEQALAVIEQIAQQLPLQLPAIPTLSRLTEGE</sequence>
<gene>
    <name evidence="1" type="ORF">MUN79_14145</name>
</gene>
<organism evidence="1 2">
    <name type="scientific">Hymenobacter cellulosilyticus</name>
    <dbReference type="NCBI Taxonomy" id="2932248"/>
    <lineage>
        <taxon>Bacteria</taxon>
        <taxon>Pseudomonadati</taxon>
        <taxon>Bacteroidota</taxon>
        <taxon>Cytophagia</taxon>
        <taxon>Cytophagales</taxon>
        <taxon>Hymenobacteraceae</taxon>
        <taxon>Hymenobacter</taxon>
    </lineage>
</organism>
<accession>A0A8T9QGE8</accession>
<keyword evidence="2" id="KW-1185">Reference proteome</keyword>
<dbReference type="AlphaFoldDB" id="A0A8T9QGE8"/>
<name>A0A8T9QGE8_9BACT</name>
<evidence type="ECO:0000313" key="1">
    <source>
        <dbReference type="EMBL" id="UOQ74900.1"/>
    </source>
</evidence>
<dbReference type="RefSeq" id="WP_244678236.1">
    <property type="nucleotide sequence ID" value="NZ_CP095046.1"/>
</dbReference>
<protein>
    <submittedName>
        <fullName evidence="1">Uncharacterized protein</fullName>
    </submittedName>
</protein>